<sequence>MRQLRTAAVIAVIAMSIGACGGNEQKTPASSTTSKATTPTAAPAPGPMIGQAALANLLLSLAEVDTTLGLTGTTSVNKIDKLQDDAEFKQLFPAGWKFPDECIYATNPAMASVYAGSGNTAVSGEHDSASGSSDPKPEVRQAVVLFPSATEANAFFATSAQRWPACANRQVTPPGTDNLIANFAVGPVANANGILTTTVNVKLGNPDPGGAPLNVSCQRALTVRGNVAIDVNGCRTNPGDLAVNIANQIAGKIDNQGKVDAANINTLAASLAKGYNLTNCHPAAPDKLTFLSLAEIDCGQNPDPGGPASAVYRLLGHGDALNAEFKAFIKDIAQIPCVDGGSTPMTWRQGETSGQEACGTQNDVATITWTIDGKNVLGSLRSANPDATALRQWWLANA</sequence>
<evidence type="ECO:0000256" key="2">
    <source>
        <dbReference type="SAM" id="SignalP"/>
    </source>
</evidence>
<feature type="chain" id="PRO_5039729168" evidence="2">
    <location>
        <begin position="22"/>
        <end position="398"/>
    </location>
</feature>
<accession>A0A2U3NXL2</accession>
<dbReference type="OrthoDB" id="4761399at2"/>
<reference evidence="4 5" key="1">
    <citation type="submission" date="2017-01" db="EMBL/GenBank/DDBJ databases">
        <authorList>
            <consortium name="Urmite Genomes"/>
        </authorList>
    </citation>
    <scope>NUCLEOTIDE SEQUENCE [LARGE SCALE GENOMIC DNA]</scope>
    <source>
        <strain evidence="4 5">AB57</strain>
    </source>
</reference>
<dbReference type="RefSeq" id="WP_077088965.1">
    <property type="nucleotide sequence ID" value="NZ_LT721901.1"/>
</dbReference>
<evidence type="ECO:0000313" key="4">
    <source>
        <dbReference type="EMBL" id="SPM36241.1"/>
    </source>
</evidence>
<dbReference type="Proteomes" id="UP000240988">
    <property type="component" value="Unassembled WGS sequence"/>
</dbReference>
<gene>
    <name evidence="4" type="ORF">MRAB57_4081</name>
</gene>
<dbReference type="InterPro" id="IPR038232">
    <property type="entry name" value="PknH-like_Extracell_sf"/>
</dbReference>
<keyword evidence="2" id="KW-0732">Signal</keyword>
<dbReference type="PROSITE" id="PS51257">
    <property type="entry name" value="PROKAR_LIPOPROTEIN"/>
    <property type="match status" value="1"/>
</dbReference>
<dbReference type="EMBL" id="FUFA01000005">
    <property type="protein sequence ID" value="SPM36241.1"/>
    <property type="molecule type" value="Genomic_DNA"/>
</dbReference>
<feature type="compositionally biased region" description="Low complexity" evidence="1">
    <location>
        <begin position="26"/>
        <end position="43"/>
    </location>
</feature>
<proteinExistence type="predicted"/>
<name>A0A2U3NXL2_9MYCO</name>
<dbReference type="InterPro" id="IPR026954">
    <property type="entry name" value="PknH-like_Extracell"/>
</dbReference>
<keyword evidence="5" id="KW-1185">Reference proteome</keyword>
<feature type="signal peptide" evidence="2">
    <location>
        <begin position="1"/>
        <end position="21"/>
    </location>
</feature>
<dbReference type="Pfam" id="PF14032">
    <property type="entry name" value="PknH_C"/>
    <property type="match status" value="1"/>
</dbReference>
<evidence type="ECO:0000313" key="5">
    <source>
        <dbReference type="Proteomes" id="UP000240988"/>
    </source>
</evidence>
<protein>
    <submittedName>
        <fullName evidence="4">Mycobacterium rhizamassiliense ORFan</fullName>
    </submittedName>
</protein>
<evidence type="ECO:0000259" key="3">
    <source>
        <dbReference type="Pfam" id="PF14032"/>
    </source>
</evidence>
<dbReference type="AlphaFoldDB" id="A0A2U3NXL2"/>
<dbReference type="STRING" id="1841860.GCA_900157375_04084"/>
<evidence type="ECO:0000256" key="1">
    <source>
        <dbReference type="SAM" id="MobiDB-lite"/>
    </source>
</evidence>
<feature type="domain" description="PknH-like extracellular" evidence="3">
    <location>
        <begin position="51"/>
        <end position="252"/>
    </location>
</feature>
<organism evidence="4 5">
    <name type="scientific">Mycobacterium rhizamassiliense</name>
    <dbReference type="NCBI Taxonomy" id="1841860"/>
    <lineage>
        <taxon>Bacteria</taxon>
        <taxon>Bacillati</taxon>
        <taxon>Actinomycetota</taxon>
        <taxon>Actinomycetes</taxon>
        <taxon>Mycobacteriales</taxon>
        <taxon>Mycobacteriaceae</taxon>
        <taxon>Mycobacterium</taxon>
    </lineage>
</organism>
<dbReference type="Gene3D" id="3.40.1000.70">
    <property type="entry name" value="PknH-like extracellular domain"/>
    <property type="match status" value="1"/>
</dbReference>
<feature type="region of interest" description="Disordered" evidence="1">
    <location>
        <begin position="23"/>
        <end position="44"/>
    </location>
</feature>